<proteinExistence type="predicted"/>
<evidence type="ECO:0000313" key="1">
    <source>
        <dbReference type="EMBL" id="GIY23641.1"/>
    </source>
</evidence>
<organism evidence="1 2">
    <name type="scientific">Caerostris darwini</name>
    <dbReference type="NCBI Taxonomy" id="1538125"/>
    <lineage>
        <taxon>Eukaryota</taxon>
        <taxon>Metazoa</taxon>
        <taxon>Ecdysozoa</taxon>
        <taxon>Arthropoda</taxon>
        <taxon>Chelicerata</taxon>
        <taxon>Arachnida</taxon>
        <taxon>Araneae</taxon>
        <taxon>Araneomorphae</taxon>
        <taxon>Entelegynae</taxon>
        <taxon>Araneoidea</taxon>
        <taxon>Araneidae</taxon>
        <taxon>Caerostris</taxon>
    </lineage>
</organism>
<comment type="caution">
    <text evidence="1">The sequence shown here is derived from an EMBL/GenBank/DDBJ whole genome shotgun (WGS) entry which is preliminary data.</text>
</comment>
<reference evidence="1 2" key="1">
    <citation type="submission" date="2021-06" db="EMBL/GenBank/DDBJ databases">
        <title>Caerostris darwini draft genome.</title>
        <authorList>
            <person name="Kono N."/>
            <person name="Arakawa K."/>
        </authorList>
    </citation>
    <scope>NUCLEOTIDE SEQUENCE [LARGE SCALE GENOMIC DNA]</scope>
</reference>
<protein>
    <submittedName>
        <fullName evidence="1">Uncharacterized protein</fullName>
    </submittedName>
</protein>
<name>A0AAV4RRT1_9ARAC</name>
<dbReference type="AlphaFoldDB" id="A0AAV4RRT1"/>
<keyword evidence="2" id="KW-1185">Reference proteome</keyword>
<sequence length="77" mass="8256">MKQPSPAAYVTDSVDGTKPPLRKSVTCSRSISSIIQQTKAGFLELCCSIVCDRFSQEATSIGAIATEVYAEMIAKQP</sequence>
<dbReference type="EMBL" id="BPLQ01006572">
    <property type="protein sequence ID" value="GIY23641.1"/>
    <property type="molecule type" value="Genomic_DNA"/>
</dbReference>
<evidence type="ECO:0000313" key="2">
    <source>
        <dbReference type="Proteomes" id="UP001054837"/>
    </source>
</evidence>
<accession>A0AAV4RRT1</accession>
<dbReference type="Proteomes" id="UP001054837">
    <property type="component" value="Unassembled WGS sequence"/>
</dbReference>
<gene>
    <name evidence="1" type="ORF">CDAR_478861</name>
</gene>